<feature type="domain" description="ABC transporter" evidence="5">
    <location>
        <begin position="6"/>
        <end position="238"/>
    </location>
</feature>
<evidence type="ECO:0000256" key="2">
    <source>
        <dbReference type="ARBA" id="ARBA00022448"/>
    </source>
</evidence>
<dbReference type="PROSITE" id="PS00211">
    <property type="entry name" value="ABC_TRANSPORTER_1"/>
    <property type="match status" value="1"/>
</dbReference>
<dbReference type="SMART" id="SM00382">
    <property type="entry name" value="AAA"/>
    <property type="match status" value="1"/>
</dbReference>
<dbReference type="PROSITE" id="PS50893">
    <property type="entry name" value="ABC_TRANSPORTER_2"/>
    <property type="match status" value="1"/>
</dbReference>
<comment type="similarity">
    <text evidence="1">Belongs to the ABC transporter superfamily.</text>
</comment>
<dbReference type="InterPro" id="IPR003593">
    <property type="entry name" value="AAA+_ATPase"/>
</dbReference>
<dbReference type="CDD" id="cd03293">
    <property type="entry name" value="ABC_NrtD_SsuB_transporters"/>
    <property type="match status" value="1"/>
</dbReference>
<accession>A0ABY6D9S1</accession>
<dbReference type="SUPFAM" id="SSF52540">
    <property type="entry name" value="P-loop containing nucleoside triphosphate hydrolases"/>
    <property type="match status" value="1"/>
</dbReference>
<evidence type="ECO:0000313" key="6">
    <source>
        <dbReference type="EMBL" id="UXX82855.1"/>
    </source>
</evidence>
<keyword evidence="2" id="KW-0813">Transport</keyword>
<evidence type="ECO:0000256" key="1">
    <source>
        <dbReference type="ARBA" id="ARBA00005417"/>
    </source>
</evidence>
<dbReference type="Gene3D" id="3.40.50.300">
    <property type="entry name" value="P-loop containing nucleotide triphosphate hydrolases"/>
    <property type="match status" value="1"/>
</dbReference>
<reference evidence="6" key="1">
    <citation type="submission" date="2022-10" db="EMBL/GenBank/DDBJ databases">
        <title>Roseovarius pelagicus sp. nov., isolated from Arctic seawater.</title>
        <authorList>
            <person name="Hong Y.W."/>
            <person name="Hwang C.Y."/>
        </authorList>
    </citation>
    <scope>NUCLEOTIDE SEQUENCE</scope>
    <source>
        <strain evidence="6">HL-MP18</strain>
    </source>
</reference>
<dbReference type="Pfam" id="PF00005">
    <property type="entry name" value="ABC_tran"/>
    <property type="match status" value="1"/>
</dbReference>
<protein>
    <submittedName>
        <fullName evidence="6">ABC transporter ATP-binding protein</fullName>
    </submittedName>
</protein>
<organism evidence="6 7">
    <name type="scientific">Roseovarius pelagicus</name>
    <dbReference type="NCBI Taxonomy" id="2980108"/>
    <lineage>
        <taxon>Bacteria</taxon>
        <taxon>Pseudomonadati</taxon>
        <taxon>Pseudomonadota</taxon>
        <taxon>Alphaproteobacteria</taxon>
        <taxon>Rhodobacterales</taxon>
        <taxon>Roseobacteraceae</taxon>
        <taxon>Roseovarius</taxon>
    </lineage>
</organism>
<keyword evidence="4 6" id="KW-0067">ATP-binding</keyword>
<keyword evidence="3" id="KW-0547">Nucleotide-binding</keyword>
<dbReference type="RefSeq" id="WP_263047648.1">
    <property type="nucleotide sequence ID" value="NZ_CP106738.1"/>
</dbReference>
<dbReference type="InterPro" id="IPR027417">
    <property type="entry name" value="P-loop_NTPase"/>
</dbReference>
<keyword evidence="7" id="KW-1185">Reference proteome</keyword>
<evidence type="ECO:0000259" key="5">
    <source>
        <dbReference type="PROSITE" id="PS50893"/>
    </source>
</evidence>
<dbReference type="GO" id="GO:0005524">
    <property type="term" value="F:ATP binding"/>
    <property type="evidence" value="ECO:0007669"/>
    <property type="project" value="UniProtKB-KW"/>
</dbReference>
<sequence>MPPTKLAVHGISKIFAPRGKPPVQALSDASLSVSENELVVLLGPSGCGKSTLLQIAAGLVKPTSGRVVLDGEEIHRPGRKLGMVFQGYTSFPWLTVQQNVEYGMRLNGVSAADRRTRANEFIDLVRLTPFADAYPKQLSGGMKQRVAIARTLANDPAILLMDEPFGALDAETRWHMQELLLDILASSNTTIVLVTHDISEAIFLADRIYFMSSHPGRIREELVPAFKKGQRIASKEDMVSMPGYAEMEAQILHMMREESATGPAHV</sequence>
<proteinExistence type="inferred from homology"/>
<name>A0ABY6D9S1_9RHOB</name>
<evidence type="ECO:0000313" key="7">
    <source>
        <dbReference type="Proteomes" id="UP001064087"/>
    </source>
</evidence>
<evidence type="ECO:0000256" key="3">
    <source>
        <dbReference type="ARBA" id="ARBA00022741"/>
    </source>
</evidence>
<dbReference type="Proteomes" id="UP001064087">
    <property type="component" value="Chromosome"/>
</dbReference>
<gene>
    <name evidence="6" type="ORF">N7U68_17475</name>
</gene>
<dbReference type="InterPro" id="IPR017871">
    <property type="entry name" value="ABC_transporter-like_CS"/>
</dbReference>
<dbReference type="EMBL" id="CP106738">
    <property type="protein sequence ID" value="UXX82855.1"/>
    <property type="molecule type" value="Genomic_DNA"/>
</dbReference>
<dbReference type="InterPro" id="IPR050166">
    <property type="entry name" value="ABC_transporter_ATP-bind"/>
</dbReference>
<dbReference type="PANTHER" id="PTHR42788">
    <property type="entry name" value="TAURINE IMPORT ATP-BINDING PROTEIN-RELATED"/>
    <property type="match status" value="1"/>
</dbReference>
<dbReference type="PANTHER" id="PTHR42788:SF13">
    <property type="entry name" value="ALIPHATIC SULFONATES IMPORT ATP-BINDING PROTEIN SSUB"/>
    <property type="match status" value="1"/>
</dbReference>
<dbReference type="InterPro" id="IPR003439">
    <property type="entry name" value="ABC_transporter-like_ATP-bd"/>
</dbReference>
<evidence type="ECO:0000256" key="4">
    <source>
        <dbReference type="ARBA" id="ARBA00022840"/>
    </source>
</evidence>